<reference evidence="1" key="1">
    <citation type="submission" date="2018-02" db="EMBL/GenBank/DDBJ databases">
        <title>Rhizophora mucronata_Transcriptome.</title>
        <authorList>
            <person name="Meera S.P."/>
            <person name="Sreeshan A."/>
            <person name="Augustine A."/>
        </authorList>
    </citation>
    <scope>NUCLEOTIDE SEQUENCE</scope>
    <source>
        <tissue evidence="1">Leaf</tissue>
    </source>
</reference>
<name>A0A2P2R1M0_RHIMU</name>
<dbReference type="AlphaFoldDB" id="A0A2P2R1M0"/>
<organism evidence="1">
    <name type="scientific">Rhizophora mucronata</name>
    <name type="common">Asiatic mangrove</name>
    <dbReference type="NCBI Taxonomy" id="61149"/>
    <lineage>
        <taxon>Eukaryota</taxon>
        <taxon>Viridiplantae</taxon>
        <taxon>Streptophyta</taxon>
        <taxon>Embryophyta</taxon>
        <taxon>Tracheophyta</taxon>
        <taxon>Spermatophyta</taxon>
        <taxon>Magnoliopsida</taxon>
        <taxon>eudicotyledons</taxon>
        <taxon>Gunneridae</taxon>
        <taxon>Pentapetalae</taxon>
        <taxon>rosids</taxon>
        <taxon>fabids</taxon>
        <taxon>Malpighiales</taxon>
        <taxon>Rhizophoraceae</taxon>
        <taxon>Rhizophora</taxon>
    </lineage>
</organism>
<protein>
    <submittedName>
        <fullName evidence="1">Uncharacterized protein</fullName>
    </submittedName>
</protein>
<sequence length="23" mass="2741">MLQESWCSMKLSTLEKTRPQSQE</sequence>
<dbReference type="EMBL" id="GGEC01092669">
    <property type="protein sequence ID" value="MBX73153.1"/>
    <property type="molecule type" value="Transcribed_RNA"/>
</dbReference>
<evidence type="ECO:0000313" key="1">
    <source>
        <dbReference type="EMBL" id="MBX73153.1"/>
    </source>
</evidence>
<accession>A0A2P2R1M0</accession>
<proteinExistence type="predicted"/>